<evidence type="ECO:0000256" key="3">
    <source>
        <dbReference type="ARBA" id="ARBA00022553"/>
    </source>
</evidence>
<protein>
    <recommendedName>
        <fullName evidence="2">histidine kinase</fullName>
        <ecNumber evidence="2">2.7.13.3</ecNumber>
    </recommendedName>
</protein>
<reference evidence="9" key="1">
    <citation type="submission" date="2022-06" db="EMBL/GenBank/DDBJ databases">
        <title>Gracilimonas sp. CAU 1638 isolated from sea sediment.</title>
        <authorList>
            <person name="Kim W."/>
        </authorList>
    </citation>
    <scope>NUCLEOTIDE SEQUENCE</scope>
    <source>
        <strain evidence="9">CAU 1638</strain>
    </source>
</reference>
<sequence>MVDGINRTLQLKEVLRKCMEAAKVVMNSEASSLMLLDELTGDLNVSIPTGPVKDEIMGMAVPKSKGIGGWVISYNQPFISNDVVESDIFWKDLSTGFTTRNIICVPLQDNEGQAFGVLQAINKKDGQMFVNEDVPVFESLALHVASAIERSKKFDEVERKLAEREEEILDIHRRLNDNLSAISDLLEFDLEEIRDIDSRKILKATNARIKSMMNVQPLLSEKTESGTINLSKYLGLIAGQVEQSFDDSDEDVRLTLRLEDAQLDSRRSMLCGLILNELMTAAYKKASSSKEIGEVIVSLKQTGKEKVVVIVTDNGRGTEVIQKDVEGMKSPKAIIRNLAEKLEADLSYTQNPEIGSTSILSFHI</sequence>
<comment type="catalytic activity">
    <reaction evidence="1">
        <text>ATP + protein L-histidine = ADP + protein N-phospho-L-histidine.</text>
        <dbReference type="EC" id="2.7.13.3"/>
    </reaction>
</comment>
<accession>A0A9X2RFF6</accession>
<gene>
    <name evidence="9" type="ORF">NM125_08940</name>
</gene>
<dbReference type="InterPro" id="IPR029016">
    <property type="entry name" value="GAF-like_dom_sf"/>
</dbReference>
<keyword evidence="6" id="KW-0418">Kinase</keyword>
<evidence type="ECO:0000256" key="2">
    <source>
        <dbReference type="ARBA" id="ARBA00012438"/>
    </source>
</evidence>
<dbReference type="SMART" id="SM00065">
    <property type="entry name" value="GAF"/>
    <property type="match status" value="1"/>
</dbReference>
<keyword evidence="10" id="KW-1185">Reference proteome</keyword>
<dbReference type="Gene3D" id="3.30.565.10">
    <property type="entry name" value="Histidine kinase-like ATPase, C-terminal domain"/>
    <property type="match status" value="1"/>
</dbReference>
<dbReference type="RefSeq" id="WP_255134565.1">
    <property type="nucleotide sequence ID" value="NZ_JANDBC010000001.1"/>
</dbReference>
<keyword evidence="4" id="KW-0808">Transferase</keyword>
<keyword evidence="5" id="KW-0547">Nucleotide-binding</keyword>
<proteinExistence type="predicted"/>
<evidence type="ECO:0000256" key="1">
    <source>
        <dbReference type="ARBA" id="ARBA00000085"/>
    </source>
</evidence>
<evidence type="ECO:0000256" key="4">
    <source>
        <dbReference type="ARBA" id="ARBA00022679"/>
    </source>
</evidence>
<keyword evidence="3" id="KW-0597">Phosphoprotein</keyword>
<keyword evidence="7" id="KW-0067">ATP-binding</keyword>
<dbReference type="GO" id="GO:0004673">
    <property type="term" value="F:protein histidine kinase activity"/>
    <property type="evidence" value="ECO:0007669"/>
    <property type="project" value="UniProtKB-EC"/>
</dbReference>
<evidence type="ECO:0000259" key="8">
    <source>
        <dbReference type="SMART" id="SM00065"/>
    </source>
</evidence>
<dbReference type="EC" id="2.7.13.3" evidence="2"/>
<dbReference type="AlphaFoldDB" id="A0A9X2RFF6"/>
<dbReference type="InterPro" id="IPR003018">
    <property type="entry name" value="GAF"/>
</dbReference>
<organism evidence="9 10">
    <name type="scientific">Gracilimonas sediminicola</name>
    <dbReference type="NCBI Taxonomy" id="2952158"/>
    <lineage>
        <taxon>Bacteria</taxon>
        <taxon>Pseudomonadati</taxon>
        <taxon>Balneolota</taxon>
        <taxon>Balneolia</taxon>
        <taxon>Balneolales</taxon>
        <taxon>Balneolaceae</taxon>
        <taxon>Gracilimonas</taxon>
    </lineage>
</organism>
<dbReference type="GO" id="GO:0005524">
    <property type="term" value="F:ATP binding"/>
    <property type="evidence" value="ECO:0007669"/>
    <property type="project" value="UniProtKB-KW"/>
</dbReference>
<dbReference type="SUPFAM" id="SSF55781">
    <property type="entry name" value="GAF domain-like"/>
    <property type="match status" value="1"/>
</dbReference>
<dbReference type="Gene3D" id="3.30.450.40">
    <property type="match status" value="1"/>
</dbReference>
<dbReference type="EMBL" id="JANDBC010000001">
    <property type="protein sequence ID" value="MCP9291702.1"/>
    <property type="molecule type" value="Genomic_DNA"/>
</dbReference>
<dbReference type="PANTHER" id="PTHR41523:SF8">
    <property type="entry name" value="ETHYLENE RESPONSE SENSOR PROTEIN"/>
    <property type="match status" value="1"/>
</dbReference>
<dbReference type="SUPFAM" id="SSF55874">
    <property type="entry name" value="ATPase domain of HSP90 chaperone/DNA topoisomerase II/histidine kinase"/>
    <property type="match status" value="1"/>
</dbReference>
<dbReference type="InterPro" id="IPR011495">
    <property type="entry name" value="Sig_transdc_His_kin_sub2_dim/P"/>
</dbReference>
<evidence type="ECO:0000313" key="9">
    <source>
        <dbReference type="EMBL" id="MCP9291702.1"/>
    </source>
</evidence>
<evidence type="ECO:0000256" key="6">
    <source>
        <dbReference type="ARBA" id="ARBA00022777"/>
    </source>
</evidence>
<comment type="caution">
    <text evidence="9">The sequence shown here is derived from an EMBL/GenBank/DDBJ whole genome shotgun (WGS) entry which is preliminary data.</text>
</comment>
<dbReference type="Pfam" id="PF07568">
    <property type="entry name" value="HisKA_2"/>
    <property type="match status" value="1"/>
</dbReference>
<dbReference type="Proteomes" id="UP001139125">
    <property type="component" value="Unassembled WGS sequence"/>
</dbReference>
<name>A0A9X2RFF6_9BACT</name>
<evidence type="ECO:0000256" key="5">
    <source>
        <dbReference type="ARBA" id="ARBA00022741"/>
    </source>
</evidence>
<evidence type="ECO:0000256" key="7">
    <source>
        <dbReference type="ARBA" id="ARBA00022840"/>
    </source>
</evidence>
<dbReference type="InterPro" id="IPR036890">
    <property type="entry name" value="HATPase_C_sf"/>
</dbReference>
<dbReference type="Pfam" id="PF13185">
    <property type="entry name" value="GAF_2"/>
    <property type="match status" value="1"/>
</dbReference>
<dbReference type="PANTHER" id="PTHR41523">
    <property type="entry name" value="TWO-COMPONENT SYSTEM SENSOR PROTEIN"/>
    <property type="match status" value="1"/>
</dbReference>
<evidence type="ECO:0000313" key="10">
    <source>
        <dbReference type="Proteomes" id="UP001139125"/>
    </source>
</evidence>
<feature type="domain" description="GAF" evidence="8">
    <location>
        <begin position="10"/>
        <end position="158"/>
    </location>
</feature>